<evidence type="ECO:0000256" key="8">
    <source>
        <dbReference type="ARBA" id="ARBA00022989"/>
    </source>
</evidence>
<gene>
    <name evidence="14" type="primary">uppP</name>
    <name evidence="15" type="ORF">XD93_0982</name>
</gene>
<evidence type="ECO:0000256" key="4">
    <source>
        <dbReference type="ARBA" id="ARBA00021581"/>
    </source>
</evidence>
<feature type="transmembrane region" description="Helical" evidence="14">
    <location>
        <begin position="76"/>
        <end position="95"/>
    </location>
</feature>
<keyword evidence="10 14" id="KW-0046">Antibiotic resistance</keyword>
<evidence type="ECO:0000256" key="13">
    <source>
        <dbReference type="ARBA" id="ARBA00047594"/>
    </source>
</evidence>
<evidence type="ECO:0000256" key="10">
    <source>
        <dbReference type="ARBA" id="ARBA00023251"/>
    </source>
</evidence>
<feature type="transmembrane region" description="Helical" evidence="14">
    <location>
        <begin position="245"/>
        <end position="264"/>
    </location>
</feature>
<evidence type="ECO:0000256" key="1">
    <source>
        <dbReference type="ARBA" id="ARBA00004651"/>
    </source>
</evidence>
<protein>
    <recommendedName>
        <fullName evidence="4 14">Undecaprenyl-diphosphatase</fullName>
        <ecNumber evidence="3 14">3.6.1.27</ecNumber>
    </recommendedName>
    <alternativeName>
        <fullName evidence="12 14">Bacitracin resistance protein</fullName>
    </alternativeName>
    <alternativeName>
        <fullName evidence="11 14">Undecaprenyl pyrophosphate phosphatase</fullName>
    </alternativeName>
</protein>
<evidence type="ECO:0000313" key="16">
    <source>
        <dbReference type="Proteomes" id="UP000053904"/>
    </source>
</evidence>
<keyword evidence="7 14" id="KW-0378">Hydrolase</keyword>
<dbReference type="GO" id="GO:0008360">
    <property type="term" value="P:regulation of cell shape"/>
    <property type="evidence" value="ECO:0007669"/>
    <property type="project" value="UniProtKB-KW"/>
</dbReference>
<evidence type="ECO:0000256" key="3">
    <source>
        <dbReference type="ARBA" id="ARBA00012374"/>
    </source>
</evidence>
<dbReference type="HAMAP" id="MF_01006">
    <property type="entry name" value="Undec_diphosphatase"/>
    <property type="match status" value="1"/>
</dbReference>
<keyword evidence="9 14" id="KW-0472">Membrane</keyword>
<feature type="transmembrane region" description="Helical" evidence="14">
    <location>
        <begin position="107"/>
        <end position="126"/>
    </location>
</feature>
<evidence type="ECO:0000256" key="12">
    <source>
        <dbReference type="ARBA" id="ARBA00032932"/>
    </source>
</evidence>
<comment type="miscellaneous">
    <text evidence="14">Bacitracin is thought to be involved in the inhibition of peptidoglycan synthesis by sequestering undecaprenyl diphosphate, thereby reducing the pool of lipid carrier available.</text>
</comment>
<dbReference type="InterPro" id="IPR003824">
    <property type="entry name" value="UppP"/>
</dbReference>
<dbReference type="AlphaFoldDB" id="A0A117LZU1"/>
<evidence type="ECO:0000256" key="7">
    <source>
        <dbReference type="ARBA" id="ARBA00022801"/>
    </source>
</evidence>
<dbReference type="GO" id="GO:0009252">
    <property type="term" value="P:peptidoglycan biosynthetic process"/>
    <property type="evidence" value="ECO:0007669"/>
    <property type="project" value="UniProtKB-KW"/>
</dbReference>
<reference evidence="16" key="1">
    <citation type="journal article" date="2015" name="MBio">
        <title>Genome-Resolved Metagenomic Analysis Reveals Roles for Candidate Phyla and Other Microbial Community Members in Biogeochemical Transformations in Oil Reservoirs.</title>
        <authorList>
            <person name="Hu P."/>
            <person name="Tom L."/>
            <person name="Singh A."/>
            <person name="Thomas B.C."/>
            <person name="Baker B.J."/>
            <person name="Piceno Y.M."/>
            <person name="Andersen G.L."/>
            <person name="Banfield J.F."/>
        </authorList>
    </citation>
    <scope>NUCLEOTIDE SEQUENCE [LARGE SCALE GENOMIC DNA]</scope>
</reference>
<dbReference type="PATRIC" id="fig|1641389.3.peg.1158"/>
<dbReference type="PANTHER" id="PTHR30622">
    <property type="entry name" value="UNDECAPRENYL-DIPHOSPHATASE"/>
    <property type="match status" value="1"/>
</dbReference>
<evidence type="ECO:0000313" key="15">
    <source>
        <dbReference type="EMBL" id="KUK76329.1"/>
    </source>
</evidence>
<evidence type="ECO:0000256" key="14">
    <source>
        <dbReference type="HAMAP-Rule" id="MF_01006"/>
    </source>
</evidence>
<feature type="transmembrane region" description="Helical" evidence="14">
    <location>
        <begin position="209"/>
        <end position="233"/>
    </location>
</feature>
<proteinExistence type="inferred from homology"/>
<dbReference type="GO" id="GO:0046677">
    <property type="term" value="P:response to antibiotic"/>
    <property type="evidence" value="ECO:0007669"/>
    <property type="project" value="UniProtKB-UniRule"/>
</dbReference>
<evidence type="ECO:0000256" key="2">
    <source>
        <dbReference type="ARBA" id="ARBA00010621"/>
    </source>
</evidence>
<keyword evidence="14" id="KW-0573">Peptidoglycan synthesis</keyword>
<dbReference type="EMBL" id="LGGO01000169">
    <property type="protein sequence ID" value="KUK76329.1"/>
    <property type="molecule type" value="Genomic_DNA"/>
</dbReference>
<dbReference type="Pfam" id="PF02673">
    <property type="entry name" value="BacA"/>
    <property type="match status" value="1"/>
</dbReference>
<feature type="transmembrane region" description="Helical" evidence="14">
    <location>
        <begin position="177"/>
        <end position="197"/>
    </location>
</feature>
<organism evidence="15 16">
    <name type="scientific">candidate division WS6 bacterium 34_10</name>
    <dbReference type="NCBI Taxonomy" id="1641389"/>
    <lineage>
        <taxon>Bacteria</taxon>
        <taxon>Candidatus Dojkabacteria</taxon>
    </lineage>
</organism>
<keyword evidence="14" id="KW-0961">Cell wall biogenesis/degradation</keyword>
<comment type="function">
    <text evidence="14">Catalyzes the dephosphorylation of undecaprenyl diphosphate (UPP). Confers resistance to bacitracin.</text>
</comment>
<feature type="transmembrane region" description="Helical" evidence="14">
    <location>
        <begin position="7"/>
        <end position="30"/>
    </location>
</feature>
<evidence type="ECO:0000256" key="9">
    <source>
        <dbReference type="ARBA" id="ARBA00023136"/>
    </source>
</evidence>
<dbReference type="GO" id="GO:0005886">
    <property type="term" value="C:plasma membrane"/>
    <property type="evidence" value="ECO:0007669"/>
    <property type="project" value="UniProtKB-SubCell"/>
</dbReference>
<comment type="similarity">
    <text evidence="2 14">Belongs to the UppP family.</text>
</comment>
<keyword evidence="14" id="KW-0133">Cell shape</keyword>
<comment type="subcellular location">
    <subcellularLocation>
        <location evidence="1 14">Cell membrane</location>
        <topology evidence="1 14">Multi-pass membrane protein</topology>
    </subcellularLocation>
</comment>
<comment type="caution">
    <text evidence="15">The sequence shown here is derived from an EMBL/GenBank/DDBJ whole genome shotgun (WGS) entry which is preliminary data.</text>
</comment>
<dbReference type="Proteomes" id="UP000053904">
    <property type="component" value="Unassembled WGS sequence"/>
</dbReference>
<dbReference type="PANTHER" id="PTHR30622:SF3">
    <property type="entry name" value="UNDECAPRENYL-DIPHOSPHATASE"/>
    <property type="match status" value="1"/>
</dbReference>
<keyword evidence="8 14" id="KW-1133">Transmembrane helix</keyword>
<evidence type="ECO:0000256" key="6">
    <source>
        <dbReference type="ARBA" id="ARBA00022692"/>
    </source>
</evidence>
<evidence type="ECO:0000256" key="5">
    <source>
        <dbReference type="ARBA" id="ARBA00022475"/>
    </source>
</evidence>
<dbReference type="GO" id="GO:0071555">
    <property type="term" value="P:cell wall organization"/>
    <property type="evidence" value="ECO:0007669"/>
    <property type="project" value="UniProtKB-KW"/>
</dbReference>
<accession>A0A117LZU1</accession>
<keyword evidence="6 14" id="KW-0812">Transmembrane</keyword>
<feature type="transmembrane region" description="Helical" evidence="14">
    <location>
        <begin position="42"/>
        <end position="64"/>
    </location>
</feature>
<comment type="catalytic activity">
    <reaction evidence="13 14">
        <text>di-trans,octa-cis-undecaprenyl diphosphate + H2O = di-trans,octa-cis-undecaprenyl phosphate + phosphate + H(+)</text>
        <dbReference type="Rhea" id="RHEA:28094"/>
        <dbReference type="ChEBI" id="CHEBI:15377"/>
        <dbReference type="ChEBI" id="CHEBI:15378"/>
        <dbReference type="ChEBI" id="CHEBI:43474"/>
        <dbReference type="ChEBI" id="CHEBI:58405"/>
        <dbReference type="ChEBI" id="CHEBI:60392"/>
        <dbReference type="EC" id="3.6.1.27"/>
    </reaction>
</comment>
<name>A0A117LZU1_9BACT</name>
<evidence type="ECO:0000256" key="11">
    <source>
        <dbReference type="ARBA" id="ARBA00032707"/>
    </source>
</evidence>
<keyword evidence="5 14" id="KW-1003">Cell membrane</keyword>
<dbReference type="EC" id="3.6.1.27" evidence="3 14"/>
<dbReference type="GO" id="GO:0050380">
    <property type="term" value="F:undecaprenyl-diphosphatase activity"/>
    <property type="evidence" value="ECO:0007669"/>
    <property type="project" value="UniProtKB-UniRule"/>
</dbReference>
<sequence>MNTLKMIILSIVQGITEVLPISSSGHLILTGKFLDFDISGDLFFLSILHLGTTLAVVLFYRKILFKNFFTKEKWIFFLKLALASLPAALAGVFLQDYIASTLHGTKIIAISLIVVGVLFILFENILKNGKVEETEKLPLWKMILIGVGQTLALIPGTSRSGITTLTGMMLGLDKYSAFNFSFILGIPILLGSSLYEILKEYLAVTTPSFFTASVVVAKTAPFILITFVIGYFALLLVSKFKKSKWLTVFGTYRILLGILILLLAI</sequence>